<reference evidence="4 5" key="1">
    <citation type="submission" date="2020-05" db="EMBL/GenBank/DDBJ databases">
        <title>MicrobeNet Type strains.</title>
        <authorList>
            <person name="Nicholson A.C."/>
        </authorList>
    </citation>
    <scope>NUCLEOTIDE SEQUENCE [LARGE SCALE GENOMIC DNA]</scope>
    <source>
        <strain evidence="4 5">JCM 14282</strain>
    </source>
</reference>
<gene>
    <name evidence="4" type="ORF">HLA99_02630</name>
</gene>
<keyword evidence="5" id="KW-1185">Reference proteome</keyword>
<dbReference type="PANTHER" id="PTHR33734:SF22">
    <property type="entry name" value="MEMBRANE-BOUND LYTIC MUREIN TRANSGLYCOSYLASE D"/>
    <property type="match status" value="1"/>
</dbReference>
<name>A0A7Y2Q0L8_9MICO</name>
<dbReference type="PROSITE" id="PS51782">
    <property type="entry name" value="LYSM"/>
    <property type="match status" value="4"/>
</dbReference>
<dbReference type="InterPro" id="IPR036779">
    <property type="entry name" value="LysM_dom_sf"/>
</dbReference>
<evidence type="ECO:0000313" key="5">
    <source>
        <dbReference type="Proteomes" id="UP000543598"/>
    </source>
</evidence>
<evidence type="ECO:0000259" key="3">
    <source>
        <dbReference type="PROSITE" id="PS51782"/>
    </source>
</evidence>
<evidence type="ECO:0000256" key="1">
    <source>
        <dbReference type="SAM" id="MobiDB-lite"/>
    </source>
</evidence>
<dbReference type="Gene3D" id="3.10.350.10">
    <property type="entry name" value="LysM domain"/>
    <property type="match status" value="4"/>
</dbReference>
<feature type="domain" description="LysM" evidence="3">
    <location>
        <begin position="190"/>
        <end position="234"/>
    </location>
</feature>
<dbReference type="GO" id="GO:0008932">
    <property type="term" value="F:lytic endotransglycosylase activity"/>
    <property type="evidence" value="ECO:0007669"/>
    <property type="project" value="TreeGrafter"/>
</dbReference>
<evidence type="ECO:0000313" key="4">
    <source>
        <dbReference type="EMBL" id="NNH02758.1"/>
    </source>
</evidence>
<feature type="chain" id="PRO_5031099786" evidence="2">
    <location>
        <begin position="28"/>
        <end position="464"/>
    </location>
</feature>
<keyword evidence="2" id="KW-0732">Signal</keyword>
<feature type="domain" description="LysM" evidence="3">
    <location>
        <begin position="61"/>
        <end position="105"/>
    </location>
</feature>
<feature type="domain" description="LysM" evidence="3">
    <location>
        <begin position="260"/>
        <end position="304"/>
    </location>
</feature>
<sequence>MRPTTAAAPAALAGSIALMLVATPAQAAEPSRTAAGARQAPAFTGPAAVLNVRVAANTPPATYVVGKGDSVWAIATRFGLRTSDVLALNGLAASSIIRPGQVLRLTGAPAAPAPAPEPSGGDYTVQKGDTISGIASRHGVSTQAVLSANGLVWSSIIYPGQRLTIPGSSAPTAPAPAPVAPSTPPPAAAGGYVVQKGDTIYAIAKRSGLSTAAVLDANGLTSASIIYPGQRIVIPGASAPAPAAPTAPAPPAPAPPSASGAYTVKGGDTISGIAKSHGVTTQAVLGANGLGWSSVIYPGQRISIPGAAAPAATAPAAPAPPAPVVQLSATLDAEQTANAQLIIRIGRELGVPERGIAIALGSAMQESSLRNLDHGDRDSLGLFQQRPSTGWGTADEVRDPVRATKAFYGGPSDPNGSRTRGLLDIAGWEAMTFTQAAQAVQISAYPDYYAKWEQASYTWLAALG</sequence>
<dbReference type="EMBL" id="JABEMB010000002">
    <property type="protein sequence ID" value="NNH02758.1"/>
    <property type="molecule type" value="Genomic_DNA"/>
</dbReference>
<dbReference type="InterPro" id="IPR018392">
    <property type="entry name" value="LysM"/>
</dbReference>
<dbReference type="Proteomes" id="UP000543598">
    <property type="component" value="Unassembled WGS sequence"/>
</dbReference>
<dbReference type="CDD" id="cd00118">
    <property type="entry name" value="LysM"/>
    <property type="match status" value="4"/>
</dbReference>
<dbReference type="SMART" id="SM00257">
    <property type="entry name" value="LysM"/>
    <property type="match status" value="4"/>
</dbReference>
<accession>A0A7Y2Q0L8</accession>
<dbReference type="Pfam" id="PF01476">
    <property type="entry name" value="LysM"/>
    <property type="match status" value="4"/>
</dbReference>
<comment type="caution">
    <text evidence="4">The sequence shown here is derived from an EMBL/GenBank/DDBJ whole genome shotgun (WGS) entry which is preliminary data.</text>
</comment>
<feature type="region of interest" description="Disordered" evidence="1">
    <location>
        <begin position="240"/>
        <end position="261"/>
    </location>
</feature>
<feature type="compositionally biased region" description="Pro residues" evidence="1">
    <location>
        <begin position="242"/>
        <end position="256"/>
    </location>
</feature>
<feature type="domain" description="LysM" evidence="3">
    <location>
        <begin position="121"/>
        <end position="165"/>
    </location>
</feature>
<dbReference type="SUPFAM" id="SSF54106">
    <property type="entry name" value="LysM domain"/>
    <property type="match status" value="4"/>
</dbReference>
<dbReference type="RefSeq" id="WP_167040042.1">
    <property type="nucleotide sequence ID" value="NZ_BAAANA010000003.1"/>
</dbReference>
<proteinExistence type="predicted"/>
<feature type="signal peptide" evidence="2">
    <location>
        <begin position="1"/>
        <end position="27"/>
    </location>
</feature>
<dbReference type="PANTHER" id="PTHR33734">
    <property type="entry name" value="LYSM DOMAIN-CONTAINING GPI-ANCHORED PROTEIN 2"/>
    <property type="match status" value="1"/>
</dbReference>
<dbReference type="AlphaFoldDB" id="A0A7Y2Q0L8"/>
<evidence type="ECO:0000256" key="2">
    <source>
        <dbReference type="SAM" id="SignalP"/>
    </source>
</evidence>
<organism evidence="4 5">
    <name type="scientific">Microbacterium ulmi</name>
    <dbReference type="NCBI Taxonomy" id="179095"/>
    <lineage>
        <taxon>Bacteria</taxon>
        <taxon>Bacillati</taxon>
        <taxon>Actinomycetota</taxon>
        <taxon>Actinomycetes</taxon>
        <taxon>Micrococcales</taxon>
        <taxon>Microbacteriaceae</taxon>
        <taxon>Microbacterium</taxon>
    </lineage>
</organism>
<protein>
    <submittedName>
        <fullName evidence="4">LysM peptidoglycan-binding domain-containing protein</fullName>
    </submittedName>
</protein>